<keyword evidence="3" id="KW-1185">Reference proteome</keyword>
<dbReference type="Proteomes" id="UP001551695">
    <property type="component" value="Unassembled WGS sequence"/>
</dbReference>
<keyword evidence="1" id="KW-1133">Transmembrane helix</keyword>
<dbReference type="SUPFAM" id="SSF141571">
    <property type="entry name" value="Pentapeptide repeat-like"/>
    <property type="match status" value="1"/>
</dbReference>
<dbReference type="InterPro" id="IPR001646">
    <property type="entry name" value="5peptide_repeat"/>
</dbReference>
<reference evidence="2 3" key="1">
    <citation type="submission" date="2024-06" db="EMBL/GenBank/DDBJ databases">
        <title>The Natural Products Discovery Center: Release of the First 8490 Sequenced Strains for Exploring Actinobacteria Biosynthetic Diversity.</title>
        <authorList>
            <person name="Kalkreuter E."/>
            <person name="Kautsar S.A."/>
            <person name="Yang D."/>
            <person name="Bader C.D."/>
            <person name="Teijaro C.N."/>
            <person name="Fluegel L."/>
            <person name="Davis C.M."/>
            <person name="Simpson J.R."/>
            <person name="Lauterbach L."/>
            <person name="Steele A.D."/>
            <person name="Gui C."/>
            <person name="Meng S."/>
            <person name="Li G."/>
            <person name="Viehrig K."/>
            <person name="Ye F."/>
            <person name="Su P."/>
            <person name="Kiefer A.F."/>
            <person name="Nichols A."/>
            <person name="Cepeda A.J."/>
            <person name="Yan W."/>
            <person name="Fan B."/>
            <person name="Jiang Y."/>
            <person name="Adhikari A."/>
            <person name="Zheng C.-J."/>
            <person name="Schuster L."/>
            <person name="Cowan T.M."/>
            <person name="Smanski M.J."/>
            <person name="Chevrette M.G."/>
            <person name="De Carvalho L.P.S."/>
            <person name="Shen B."/>
        </authorList>
    </citation>
    <scope>NUCLEOTIDE SEQUENCE [LARGE SCALE GENOMIC DNA]</scope>
    <source>
        <strain evidence="2 3">NPDC050403</strain>
    </source>
</reference>
<gene>
    <name evidence="2" type="ORF">AB0I48_31415</name>
</gene>
<evidence type="ECO:0000256" key="1">
    <source>
        <dbReference type="SAM" id="Phobius"/>
    </source>
</evidence>
<dbReference type="RefSeq" id="WP_357788867.1">
    <property type="nucleotide sequence ID" value="NZ_JBFAKC010000019.1"/>
</dbReference>
<keyword evidence="1" id="KW-0812">Transmembrane</keyword>
<accession>A0ABV3G319</accession>
<comment type="caution">
    <text evidence="2">The sequence shown here is derived from an EMBL/GenBank/DDBJ whole genome shotgun (WGS) entry which is preliminary data.</text>
</comment>
<sequence>MSAPIDLTGVALTIVVGVGGVVALVIAYRRQRDLEQSRFVERFGAAAAQLGATDVAVRIAGVYAMAGIADETDGLRRQQCIDVLCGYLRLPYSPALGDSHRDELVLDDRRVSVDSIPVDDRGHRLEYRHNDREVRVTIIRLIAEHLRISAEYSWSTSNFDFRSAYLEDVDFNRTVFSGIARFDGVTFSGTTTFARVTFSGTTVFDGAMFSGAAWFDGSIFSDTTWFGDVTFSDDVSFRGATFSGAASFCGVTFPDPPRFDATSGSVTFSGAAVFDGATFSSTTCHTCLAADKGRESEASAPTRLGSGKC</sequence>
<dbReference type="EMBL" id="JBFAKC010000019">
    <property type="protein sequence ID" value="MEV0712079.1"/>
    <property type="molecule type" value="Genomic_DNA"/>
</dbReference>
<dbReference type="Pfam" id="PF13576">
    <property type="entry name" value="Pentapeptide_3"/>
    <property type="match status" value="1"/>
</dbReference>
<dbReference type="Gene3D" id="2.160.20.80">
    <property type="entry name" value="E3 ubiquitin-protein ligase SopA"/>
    <property type="match status" value="1"/>
</dbReference>
<evidence type="ECO:0000313" key="2">
    <source>
        <dbReference type="EMBL" id="MEV0712079.1"/>
    </source>
</evidence>
<protein>
    <submittedName>
        <fullName evidence="2">Pentapeptide repeat-containing protein</fullName>
    </submittedName>
</protein>
<feature type="transmembrane region" description="Helical" evidence="1">
    <location>
        <begin position="6"/>
        <end position="28"/>
    </location>
</feature>
<proteinExistence type="predicted"/>
<name>A0ABV3G319_9NOCA</name>
<organism evidence="2 3">
    <name type="scientific">Nocardia aurea</name>
    <dbReference type="NCBI Taxonomy" id="2144174"/>
    <lineage>
        <taxon>Bacteria</taxon>
        <taxon>Bacillati</taxon>
        <taxon>Actinomycetota</taxon>
        <taxon>Actinomycetes</taxon>
        <taxon>Mycobacteriales</taxon>
        <taxon>Nocardiaceae</taxon>
        <taxon>Nocardia</taxon>
    </lineage>
</organism>
<keyword evidence="1" id="KW-0472">Membrane</keyword>
<evidence type="ECO:0000313" key="3">
    <source>
        <dbReference type="Proteomes" id="UP001551695"/>
    </source>
</evidence>